<keyword evidence="1" id="KW-0614">Plasmid</keyword>
<reference evidence="1 2" key="1">
    <citation type="submission" date="2022-10" db="EMBL/GenBank/DDBJ databases">
        <title>Draft genome sequence of Streptomyces sp. YSPA8.</title>
        <authorList>
            <person name="Moriuchi R."/>
            <person name="Dohra H."/>
            <person name="Yamamura H."/>
            <person name="Kodani S."/>
        </authorList>
    </citation>
    <scope>NUCLEOTIDE SEQUENCE [LARGE SCALE GENOMIC DNA]</scope>
    <source>
        <strain evidence="1 2">YSPA8</strain>
        <plasmid evidence="1 2">pYSPA8-1</plasmid>
    </source>
</reference>
<dbReference type="AlphaFoldDB" id="A0AA86M7B5"/>
<geneLocation type="plasmid" evidence="1 2">
    <name>pYSPA8-1</name>
</geneLocation>
<sequence>MTGCPCCCDTCDHGYVRDAVLDEDTGRMVPVDHICGHRRPGARLCGDCRSHSCHPATGRLCGV</sequence>
<proteinExistence type="predicted"/>
<gene>
    <name evidence="1" type="ORF">SYYSPA8_37315</name>
</gene>
<evidence type="ECO:0000313" key="2">
    <source>
        <dbReference type="Proteomes" id="UP001291653"/>
    </source>
</evidence>
<protein>
    <submittedName>
        <fullName evidence="1">Uncharacterized protein</fullName>
    </submittedName>
</protein>
<dbReference type="EMBL" id="LC735414">
    <property type="protein sequence ID" value="BDT39581.1"/>
    <property type="molecule type" value="Genomic_DNA"/>
</dbReference>
<dbReference type="RefSeq" id="WP_323451940.1">
    <property type="nucleotide sequence ID" value="NZ_LC735414.1"/>
</dbReference>
<dbReference type="Proteomes" id="UP001291653">
    <property type="component" value="Plasmid pYSPA8-1"/>
</dbReference>
<name>A0AA86M7B5_9ACTN</name>
<accession>A0AA86M7B5</accession>
<organism evidence="1 2">
    <name type="scientific">Streptomyces yaizuensis</name>
    <dbReference type="NCBI Taxonomy" id="2989713"/>
    <lineage>
        <taxon>Bacteria</taxon>
        <taxon>Bacillati</taxon>
        <taxon>Actinomycetota</taxon>
        <taxon>Actinomycetes</taxon>
        <taxon>Kitasatosporales</taxon>
        <taxon>Streptomycetaceae</taxon>
        <taxon>Streptomyces</taxon>
    </lineage>
</organism>
<keyword evidence="2" id="KW-1185">Reference proteome</keyword>
<evidence type="ECO:0000313" key="1">
    <source>
        <dbReference type="EMBL" id="BDT39581.1"/>
    </source>
</evidence>